<comment type="catalytic activity">
    <reaction evidence="7">
        <text>Fe-coproporphyrin III + 2 H2O2 + 2 H(+) = heme b + 2 CO2 + 4 H2O</text>
        <dbReference type="Rhea" id="RHEA:56516"/>
        <dbReference type="ChEBI" id="CHEBI:15377"/>
        <dbReference type="ChEBI" id="CHEBI:15378"/>
        <dbReference type="ChEBI" id="CHEBI:16240"/>
        <dbReference type="ChEBI" id="CHEBI:16526"/>
        <dbReference type="ChEBI" id="CHEBI:60344"/>
        <dbReference type="ChEBI" id="CHEBI:68438"/>
        <dbReference type="EC" id="1.3.98.5"/>
    </reaction>
    <physiologicalReaction direction="left-to-right" evidence="7">
        <dbReference type="Rhea" id="RHEA:56517"/>
    </physiologicalReaction>
</comment>
<comment type="function">
    <text evidence="9">Involved in coproporphyrin-dependent heme b biosynthesis. Catalyzes the decarboxylation of Fe-coproporphyrin III (coproheme) to heme b (protoheme IX), the last step of the pathway. The reaction occurs in a stepwise manner with a three-propionate intermediate.</text>
</comment>
<dbReference type="InterPro" id="IPR011008">
    <property type="entry name" value="Dimeric_a/b-barrel"/>
</dbReference>
<comment type="pathway">
    <text evidence="9">Porphyrin-containing compound metabolism; protoheme biosynthesis.</text>
</comment>
<dbReference type="STRING" id="31964.CMS2843"/>
<feature type="region of interest" description="Disordered" evidence="10">
    <location>
        <begin position="236"/>
        <end position="264"/>
    </location>
</feature>
<dbReference type="eggNOG" id="COG3253">
    <property type="taxonomic scope" value="Bacteria"/>
</dbReference>
<evidence type="ECO:0000256" key="8">
    <source>
        <dbReference type="ARBA" id="ARBA00050019"/>
    </source>
</evidence>
<comment type="catalytic activity">
    <reaction evidence="9">
        <text>harderoheme III + H2O2 + H(+) = heme b + CO2 + 2 H2O</text>
        <dbReference type="Rhea" id="RHEA:57944"/>
        <dbReference type="ChEBI" id="CHEBI:15377"/>
        <dbReference type="ChEBI" id="CHEBI:15378"/>
        <dbReference type="ChEBI" id="CHEBI:16240"/>
        <dbReference type="ChEBI" id="CHEBI:16526"/>
        <dbReference type="ChEBI" id="CHEBI:60344"/>
        <dbReference type="ChEBI" id="CHEBI:142463"/>
    </reaction>
</comment>
<evidence type="ECO:0000256" key="4">
    <source>
        <dbReference type="ARBA" id="ARBA00023004"/>
    </source>
</evidence>
<dbReference type="PANTHER" id="PTHR36843">
    <property type="entry name" value="HEME-DEPENDENT PEROXIDASE YWFI-RELATED"/>
    <property type="match status" value="1"/>
</dbReference>
<evidence type="ECO:0000256" key="6">
    <source>
        <dbReference type="ARBA" id="ARBA00030236"/>
    </source>
</evidence>
<dbReference type="SUPFAM" id="SSF54909">
    <property type="entry name" value="Dimeric alpha+beta barrel"/>
    <property type="match status" value="1"/>
</dbReference>
<dbReference type="GO" id="GO:0006785">
    <property type="term" value="P:heme B biosynthetic process"/>
    <property type="evidence" value="ECO:0007669"/>
    <property type="project" value="UniProtKB-UniRule"/>
</dbReference>
<evidence type="ECO:0000256" key="1">
    <source>
        <dbReference type="ARBA" id="ARBA00014413"/>
    </source>
</evidence>
<feature type="compositionally biased region" description="Basic residues" evidence="10">
    <location>
        <begin position="145"/>
        <end position="161"/>
    </location>
</feature>
<keyword evidence="3 9" id="KW-0479">Metal-binding</keyword>
<evidence type="ECO:0000313" key="12">
    <source>
        <dbReference type="Proteomes" id="UP000001318"/>
    </source>
</evidence>
<feature type="compositionally biased region" description="Basic residues" evidence="10">
    <location>
        <begin position="54"/>
        <end position="67"/>
    </location>
</feature>
<feature type="compositionally biased region" description="Basic and acidic residues" evidence="10">
    <location>
        <begin position="162"/>
        <end position="174"/>
    </location>
</feature>
<dbReference type="EC" id="1.3.98.5" evidence="8 9"/>
<sequence length="486" mass="54414">MRATAADVPRAHHRRERDHGHRPRLARPHPPGARRLRRPPRRRHRLDRPDARRRVGRARARGARHRGAAVGAAPPRRPHRADRPGADPRARRRPRGRVGPLLPRGARGMGGRRPGASRGAVDGPCARPRVPPRAALGRRDPRLGPRARGRRRRAHRRRARARHMDGVRPAEGHARGQRPVRVARAGRRGRAPAGPPARAHRPRRPVGGRDDLTAARPMRGGVAARRTMGIMSIPAAESAASQVPPIESPGEARPDDGSTPEASPSGYALWAVLRRDPARPDDLDGREVPGAVDELDGIVHIVEAEGVTVRGFYDVSGMRADADLMVWIHGPQMETLQWAFREIRRARLIRALIPSWSAAGVHRDAEFNRSHVPGFLRGIEPRDWLCVYPFVRSYEWYLLPPEERGRMLAQHGRQGAAFRSVIANTVSSFGLGDYEWILPLESNELVDLVDMMRDLRNTDARRHVREEVPFYTGRRISTAELVEVLQ</sequence>
<organism evidence="11 12">
    <name type="scientific">Clavibacter sepedonicus</name>
    <name type="common">Clavibacter michiganensis subsp. sepedonicus</name>
    <dbReference type="NCBI Taxonomy" id="31964"/>
    <lineage>
        <taxon>Bacteria</taxon>
        <taxon>Bacillati</taxon>
        <taxon>Actinomycetota</taxon>
        <taxon>Actinomycetes</taxon>
        <taxon>Micrococcales</taxon>
        <taxon>Microbacteriaceae</taxon>
        <taxon>Clavibacter</taxon>
    </lineage>
</organism>
<evidence type="ECO:0000256" key="7">
    <source>
        <dbReference type="ARBA" id="ARBA00049896"/>
    </source>
</evidence>
<feature type="compositionally biased region" description="Low complexity" evidence="10">
    <location>
        <begin position="97"/>
        <end position="106"/>
    </location>
</feature>
<dbReference type="HOGENOM" id="CLU_561065_0_0_11"/>
<evidence type="ECO:0000256" key="10">
    <source>
        <dbReference type="SAM" id="MobiDB-lite"/>
    </source>
</evidence>
<reference evidence="11 12" key="1">
    <citation type="journal article" date="2008" name="J. Bacteriol.">
        <title>Genome of the actinomycete plant pathogen Clavibacter michiganensis subsp. sepedonicus suggests recent niche adaptation.</title>
        <authorList>
            <person name="Bentley S.D."/>
            <person name="Corton C."/>
            <person name="Brown S.E."/>
            <person name="Barron A."/>
            <person name="Clark L."/>
            <person name="Doggett J."/>
            <person name="Harris B."/>
            <person name="Ormond D."/>
            <person name="Quail M.A."/>
            <person name="May G."/>
            <person name="Francis D."/>
            <person name="Knudson D."/>
            <person name="Parkhill J."/>
            <person name="Ishimaru C.A."/>
        </authorList>
    </citation>
    <scope>NUCLEOTIDE SEQUENCE [LARGE SCALE GENOMIC DNA]</scope>
    <source>
        <strain evidence="12">ATCC 33113 / DSM 20744 / JCM 9667 / LMG 2889 / ICMP 2535 / C-1</strain>
    </source>
</reference>
<evidence type="ECO:0000256" key="3">
    <source>
        <dbReference type="ARBA" id="ARBA00022723"/>
    </source>
</evidence>
<dbReference type="HAMAP" id="MF_02244">
    <property type="entry name" value="Coproheme_decarbox_2"/>
    <property type="match status" value="1"/>
</dbReference>
<feature type="compositionally biased region" description="Basic residues" evidence="10">
    <location>
        <begin position="11"/>
        <end position="46"/>
    </location>
</feature>
<dbReference type="Pfam" id="PF06778">
    <property type="entry name" value="Chlor_dismutase"/>
    <property type="match status" value="1"/>
</dbReference>
<proteinExistence type="inferred from homology"/>
<keyword evidence="9" id="KW-0350">Heme biosynthesis</keyword>
<keyword evidence="12" id="KW-1185">Reference proteome</keyword>
<feature type="active site" evidence="9">
    <location>
        <position position="388"/>
    </location>
</feature>
<dbReference type="Proteomes" id="UP000001318">
    <property type="component" value="Chromosome"/>
</dbReference>
<feature type="compositionally biased region" description="Low complexity" evidence="10">
    <location>
        <begin position="114"/>
        <end position="135"/>
    </location>
</feature>
<comment type="catalytic activity">
    <reaction evidence="9">
        <text>Fe-coproporphyrin III + H2O2 + H(+) = harderoheme III + CO2 + 2 H2O</text>
        <dbReference type="Rhea" id="RHEA:57940"/>
        <dbReference type="ChEBI" id="CHEBI:15377"/>
        <dbReference type="ChEBI" id="CHEBI:15378"/>
        <dbReference type="ChEBI" id="CHEBI:16240"/>
        <dbReference type="ChEBI" id="CHEBI:16526"/>
        <dbReference type="ChEBI" id="CHEBI:68438"/>
        <dbReference type="ChEBI" id="CHEBI:142463"/>
    </reaction>
</comment>
<evidence type="ECO:0000256" key="5">
    <source>
        <dbReference type="ARBA" id="ARBA00029882"/>
    </source>
</evidence>
<accession>B0RBL8</accession>
<comment type="cofactor">
    <cofactor evidence="9">
        <name>Fe-coproporphyrin III</name>
        <dbReference type="ChEBI" id="CHEBI:68438"/>
    </cofactor>
    <text evidence="9">Fe-coproporphyrin III acts as both substrate and redox cofactor.</text>
</comment>
<keyword evidence="4 9" id="KW-0408">Iron</keyword>
<dbReference type="GO" id="GO:0046872">
    <property type="term" value="F:metal ion binding"/>
    <property type="evidence" value="ECO:0007669"/>
    <property type="project" value="UniProtKB-KW"/>
</dbReference>
<evidence type="ECO:0000256" key="2">
    <source>
        <dbReference type="ARBA" id="ARBA00022617"/>
    </source>
</evidence>
<dbReference type="GO" id="GO:0016634">
    <property type="term" value="F:oxidoreductase activity, acting on the CH-CH group of donors, oxygen as acceptor"/>
    <property type="evidence" value="ECO:0007669"/>
    <property type="project" value="UniProtKB-UniRule"/>
</dbReference>
<comment type="similarity">
    <text evidence="9">Belongs to the ChdC family. Type 2 subfamily.</text>
</comment>
<feature type="binding site" description="axial binding residue" evidence="9">
    <location>
        <position position="411"/>
    </location>
    <ligand>
        <name>Fe-coproporphyrin III</name>
        <dbReference type="ChEBI" id="CHEBI:68438"/>
    </ligand>
    <ligandPart>
        <name>Fe</name>
        <dbReference type="ChEBI" id="CHEBI:18248"/>
    </ligandPart>
</feature>
<feature type="region of interest" description="Disordered" evidence="10">
    <location>
        <begin position="1"/>
        <end position="221"/>
    </location>
</feature>
<protein>
    <recommendedName>
        <fullName evidence="1 9">Coproheme decarboxylase</fullName>
        <ecNumber evidence="8 9">1.3.98.5</ecNumber>
    </recommendedName>
    <alternativeName>
        <fullName evidence="5 9">Coproheme III oxidative decarboxylase</fullName>
    </alternativeName>
    <alternativeName>
        <fullName evidence="6 9">Hydrogen peroxide-dependent heme synthase</fullName>
    </alternativeName>
</protein>
<dbReference type="KEGG" id="cms:CMS2843"/>
<dbReference type="InterPro" id="IPR010644">
    <property type="entry name" value="ChdC/CLD"/>
</dbReference>
<evidence type="ECO:0000313" key="11">
    <source>
        <dbReference type="EMBL" id="CAQ02914.1"/>
    </source>
</evidence>
<evidence type="ECO:0000256" key="9">
    <source>
        <dbReference type="HAMAP-Rule" id="MF_02244"/>
    </source>
</evidence>
<keyword evidence="9" id="KW-0560">Oxidoreductase</keyword>
<keyword evidence="2 9" id="KW-0349">Heme</keyword>
<dbReference type="EMBL" id="AM849034">
    <property type="protein sequence ID" value="CAQ02914.1"/>
    <property type="molecule type" value="Genomic_DNA"/>
</dbReference>
<dbReference type="NCBIfam" id="NF042928">
    <property type="entry name" value="HemQ_actino"/>
    <property type="match status" value="1"/>
</dbReference>
<dbReference type="GO" id="GO:0020037">
    <property type="term" value="F:heme binding"/>
    <property type="evidence" value="ECO:0007669"/>
    <property type="project" value="InterPro"/>
</dbReference>
<dbReference type="AlphaFoldDB" id="B0RBL8"/>
<gene>
    <name evidence="9" type="primary">chdC</name>
    <name evidence="11" type="ordered locus">CMS2843</name>
</gene>
<name>B0RBL8_CLASE</name>
<dbReference type="Gene3D" id="3.30.70.1030">
    <property type="entry name" value="Apc35880, domain 1"/>
    <property type="match status" value="2"/>
</dbReference>
<dbReference type="PANTHER" id="PTHR36843:SF1">
    <property type="entry name" value="COPROHEME DECARBOXYLASE"/>
    <property type="match status" value="1"/>
</dbReference>